<evidence type="ECO:0000313" key="2">
    <source>
        <dbReference type="WBParaSite" id="Hba_13622"/>
    </source>
</evidence>
<dbReference type="WBParaSite" id="Hba_13622">
    <property type="protein sequence ID" value="Hba_13622"/>
    <property type="gene ID" value="Hba_13622"/>
</dbReference>
<evidence type="ECO:0000313" key="1">
    <source>
        <dbReference type="Proteomes" id="UP000095283"/>
    </source>
</evidence>
<reference evidence="2" key="1">
    <citation type="submission" date="2016-11" db="UniProtKB">
        <authorList>
            <consortium name="WormBaseParasite"/>
        </authorList>
    </citation>
    <scope>IDENTIFICATION</scope>
</reference>
<keyword evidence="1" id="KW-1185">Reference proteome</keyword>
<proteinExistence type="predicted"/>
<organism evidence="1 2">
    <name type="scientific">Heterorhabditis bacteriophora</name>
    <name type="common">Entomopathogenic nematode worm</name>
    <dbReference type="NCBI Taxonomy" id="37862"/>
    <lineage>
        <taxon>Eukaryota</taxon>
        <taxon>Metazoa</taxon>
        <taxon>Ecdysozoa</taxon>
        <taxon>Nematoda</taxon>
        <taxon>Chromadorea</taxon>
        <taxon>Rhabditida</taxon>
        <taxon>Rhabditina</taxon>
        <taxon>Rhabditomorpha</taxon>
        <taxon>Strongyloidea</taxon>
        <taxon>Heterorhabditidae</taxon>
        <taxon>Heterorhabditis</taxon>
    </lineage>
</organism>
<sequence length="106" mass="12304">MMEDSDPISREDVSIPSKITQPLQQYVFSVYSQIFLPLQILYTERESFIFRLEDTYLTSKALSDKNNEEIDAVDGRFILKKTPGQMVQVRDDQVMYVVSLLIYSPS</sequence>
<name>A0A1I7X7M3_HETBA</name>
<protein>
    <submittedName>
        <fullName evidence="2">SLD5_C domain-containing protein</fullName>
    </submittedName>
</protein>
<accession>A0A1I7X7M3</accession>
<dbReference type="Proteomes" id="UP000095283">
    <property type="component" value="Unplaced"/>
</dbReference>
<dbReference type="AlphaFoldDB" id="A0A1I7X7M3"/>